<keyword evidence="4" id="KW-1185">Reference proteome</keyword>
<organism evidence="3 4">
    <name type="scientific">Fragilariopsis cylindrus CCMP1102</name>
    <dbReference type="NCBI Taxonomy" id="635003"/>
    <lineage>
        <taxon>Eukaryota</taxon>
        <taxon>Sar</taxon>
        <taxon>Stramenopiles</taxon>
        <taxon>Ochrophyta</taxon>
        <taxon>Bacillariophyta</taxon>
        <taxon>Bacillariophyceae</taxon>
        <taxon>Bacillariophycidae</taxon>
        <taxon>Bacillariales</taxon>
        <taxon>Bacillariaceae</taxon>
        <taxon>Fragilariopsis</taxon>
    </lineage>
</organism>
<keyword evidence="2" id="KW-0472">Membrane</keyword>
<proteinExistence type="predicted"/>
<feature type="region of interest" description="Disordered" evidence="1">
    <location>
        <begin position="70"/>
        <end position="94"/>
    </location>
</feature>
<name>A0A1E7EKM3_9STRA</name>
<evidence type="ECO:0000256" key="1">
    <source>
        <dbReference type="SAM" id="MobiDB-lite"/>
    </source>
</evidence>
<keyword evidence="2" id="KW-0812">Transmembrane</keyword>
<dbReference type="AlphaFoldDB" id="A0A1E7EKM3"/>
<dbReference type="InParanoid" id="A0A1E7EKM3"/>
<evidence type="ECO:0000313" key="3">
    <source>
        <dbReference type="EMBL" id="OEU06424.1"/>
    </source>
</evidence>
<evidence type="ECO:0000313" key="4">
    <source>
        <dbReference type="Proteomes" id="UP000095751"/>
    </source>
</evidence>
<feature type="transmembrane region" description="Helical" evidence="2">
    <location>
        <begin position="101"/>
        <end position="125"/>
    </location>
</feature>
<dbReference type="KEGG" id="fcy:FRACYDRAFT_254633"/>
<sequence length="208" mass="23487">MTTRIIASSLLSVVETSTKTTTTTTTTTTSTSTTKCSNGTTIIREEATASALKSFNYVICDDPNNHSPFVNPTKIPPNKKSNGSSTLSSSSWPRRSTTPAWILKMFVLLDDLFVACWLPYVLQLWSTKISLSMKRSIIFFVWNHYLYLHTLVVCNYLGLYNSKSNQDDISDEYKAMSTLLYPSQFFQCAYSSRREPGDVQLQSFVDFE</sequence>
<protein>
    <submittedName>
        <fullName evidence="3">Uncharacterized protein</fullName>
    </submittedName>
</protein>
<dbReference type="EMBL" id="KV784409">
    <property type="protein sequence ID" value="OEU06424.1"/>
    <property type="molecule type" value="Genomic_DNA"/>
</dbReference>
<accession>A0A1E7EKM3</accession>
<keyword evidence="2" id="KW-1133">Transmembrane helix</keyword>
<feature type="region of interest" description="Disordered" evidence="1">
    <location>
        <begin position="17"/>
        <end position="36"/>
    </location>
</feature>
<evidence type="ECO:0000256" key="2">
    <source>
        <dbReference type="SAM" id="Phobius"/>
    </source>
</evidence>
<feature type="compositionally biased region" description="Low complexity" evidence="1">
    <location>
        <begin position="84"/>
        <end position="94"/>
    </location>
</feature>
<feature type="transmembrane region" description="Helical" evidence="2">
    <location>
        <begin position="137"/>
        <end position="159"/>
    </location>
</feature>
<gene>
    <name evidence="3" type="ORF">FRACYDRAFT_254633</name>
</gene>
<dbReference type="Proteomes" id="UP000095751">
    <property type="component" value="Unassembled WGS sequence"/>
</dbReference>
<feature type="compositionally biased region" description="Low complexity" evidence="1">
    <location>
        <begin position="17"/>
        <end position="35"/>
    </location>
</feature>
<reference evidence="3 4" key="1">
    <citation type="submission" date="2016-09" db="EMBL/GenBank/DDBJ databases">
        <title>Extensive genetic diversity and differential bi-allelic expression allows diatom success in the polar Southern Ocean.</title>
        <authorList>
            <consortium name="DOE Joint Genome Institute"/>
            <person name="Mock T."/>
            <person name="Otillar R.P."/>
            <person name="Strauss J."/>
            <person name="Dupont C."/>
            <person name="Frickenhaus S."/>
            <person name="Maumus F."/>
            <person name="Mcmullan M."/>
            <person name="Sanges R."/>
            <person name="Schmutz J."/>
            <person name="Toseland A."/>
            <person name="Valas R."/>
            <person name="Veluchamy A."/>
            <person name="Ward B.J."/>
            <person name="Allen A."/>
            <person name="Barry K."/>
            <person name="Falciatore A."/>
            <person name="Ferrante M."/>
            <person name="Fortunato A.E."/>
            <person name="Gloeckner G."/>
            <person name="Gruber A."/>
            <person name="Hipkin R."/>
            <person name="Janech M."/>
            <person name="Kroth P."/>
            <person name="Leese F."/>
            <person name="Lindquist E."/>
            <person name="Lyon B.R."/>
            <person name="Martin J."/>
            <person name="Mayer C."/>
            <person name="Parker M."/>
            <person name="Quesneville H."/>
            <person name="Raymond J."/>
            <person name="Uhlig C."/>
            <person name="Valentin K.U."/>
            <person name="Worden A.Z."/>
            <person name="Armbrust E.V."/>
            <person name="Bowler C."/>
            <person name="Green B."/>
            <person name="Moulton V."/>
            <person name="Van Oosterhout C."/>
            <person name="Grigoriev I."/>
        </authorList>
    </citation>
    <scope>NUCLEOTIDE SEQUENCE [LARGE SCALE GENOMIC DNA]</scope>
    <source>
        <strain evidence="3 4">CCMP1102</strain>
    </source>
</reference>